<evidence type="ECO:0000256" key="1">
    <source>
        <dbReference type="ARBA" id="ARBA00022478"/>
    </source>
</evidence>
<accession>A0A1G2T0P5</accession>
<evidence type="ECO:0000313" key="10">
    <source>
        <dbReference type="EMBL" id="OHA90843.1"/>
    </source>
</evidence>
<evidence type="ECO:0000313" key="11">
    <source>
        <dbReference type="Proteomes" id="UP000178538"/>
    </source>
</evidence>
<dbReference type="Gene3D" id="1.10.1790.20">
    <property type="match status" value="1"/>
</dbReference>
<comment type="cofactor">
    <cofactor evidence="7">
        <name>Mg(2+)</name>
        <dbReference type="ChEBI" id="CHEBI:18420"/>
    </cofactor>
    <text evidence="7">Binds 1 Mg(2+) ion per subunit.</text>
</comment>
<dbReference type="InterPro" id="IPR007080">
    <property type="entry name" value="RNA_pol_Rpb1_1"/>
</dbReference>
<feature type="domain" description="RNA polymerase N-terminal" evidence="9">
    <location>
        <begin position="274"/>
        <end position="556"/>
    </location>
</feature>
<keyword evidence="1 7" id="KW-0240">DNA-directed RNA polymerase</keyword>
<dbReference type="SMART" id="SM00663">
    <property type="entry name" value="RPOLA_N"/>
    <property type="match status" value="1"/>
</dbReference>
<dbReference type="Gene3D" id="1.10.132.30">
    <property type="match status" value="1"/>
</dbReference>
<dbReference type="Pfam" id="PF04998">
    <property type="entry name" value="RNA_pol_Rpb1_5"/>
    <property type="match status" value="1"/>
</dbReference>
<feature type="binding site" evidence="7">
    <location>
        <position position="835"/>
    </location>
    <ligand>
        <name>Zn(2+)</name>
        <dbReference type="ChEBI" id="CHEBI:29105"/>
        <label>2</label>
    </ligand>
</feature>
<comment type="caution">
    <text evidence="10">The sequence shown here is derived from an EMBL/GenBank/DDBJ whole genome shotgun (WGS) entry which is preliminary data.</text>
</comment>
<keyword evidence="5 7" id="KW-0804">Transcription</keyword>
<dbReference type="AlphaFoldDB" id="A0A1G2T0P5"/>
<dbReference type="SUPFAM" id="SSF64484">
    <property type="entry name" value="beta and beta-prime subunits of DNA dependent RNA-polymerase"/>
    <property type="match status" value="1"/>
</dbReference>
<proteinExistence type="inferred from homology"/>
<feature type="binding site" evidence="7">
    <location>
        <position position="503"/>
    </location>
    <ligand>
        <name>Mg(2+)</name>
        <dbReference type="ChEBI" id="CHEBI:18420"/>
    </ligand>
</feature>
<evidence type="ECO:0000256" key="8">
    <source>
        <dbReference type="RuleBase" id="RU004279"/>
    </source>
</evidence>
<dbReference type="PANTHER" id="PTHR19376:SF54">
    <property type="entry name" value="DNA-DIRECTED RNA POLYMERASE SUBUNIT BETA"/>
    <property type="match status" value="1"/>
</dbReference>
<gene>
    <name evidence="7" type="primary">rpoC</name>
    <name evidence="10" type="ORF">A2832_00805</name>
</gene>
<evidence type="ECO:0000256" key="6">
    <source>
        <dbReference type="ARBA" id="ARBA00048552"/>
    </source>
</evidence>
<dbReference type="InterPro" id="IPR045867">
    <property type="entry name" value="DNA-dir_RpoC_beta_prime"/>
</dbReference>
<dbReference type="Proteomes" id="UP000178538">
    <property type="component" value="Unassembled WGS sequence"/>
</dbReference>
<dbReference type="InterPro" id="IPR044893">
    <property type="entry name" value="RNA_pol_Rpb1_clamp_domain"/>
</dbReference>
<evidence type="ECO:0000256" key="4">
    <source>
        <dbReference type="ARBA" id="ARBA00022723"/>
    </source>
</evidence>
<comment type="catalytic activity">
    <reaction evidence="6 7 8">
        <text>RNA(n) + a ribonucleoside 5'-triphosphate = RNA(n+1) + diphosphate</text>
        <dbReference type="Rhea" id="RHEA:21248"/>
        <dbReference type="Rhea" id="RHEA-COMP:14527"/>
        <dbReference type="Rhea" id="RHEA-COMP:17342"/>
        <dbReference type="ChEBI" id="CHEBI:33019"/>
        <dbReference type="ChEBI" id="CHEBI:61557"/>
        <dbReference type="ChEBI" id="CHEBI:140395"/>
        <dbReference type="EC" id="2.7.7.6"/>
    </reaction>
</comment>
<dbReference type="Gene3D" id="2.40.50.100">
    <property type="match status" value="1"/>
</dbReference>
<feature type="binding site" evidence="7">
    <location>
        <position position="917"/>
    </location>
    <ligand>
        <name>Zn(2+)</name>
        <dbReference type="ChEBI" id="CHEBI:29105"/>
        <label>2</label>
    </ligand>
</feature>
<evidence type="ECO:0000256" key="7">
    <source>
        <dbReference type="HAMAP-Rule" id="MF_01322"/>
    </source>
</evidence>
<dbReference type="GO" id="GO:0006351">
    <property type="term" value="P:DNA-templated transcription"/>
    <property type="evidence" value="ECO:0007669"/>
    <property type="project" value="UniProtKB-UniRule"/>
</dbReference>
<evidence type="ECO:0000256" key="2">
    <source>
        <dbReference type="ARBA" id="ARBA00022679"/>
    </source>
</evidence>
<keyword evidence="3 7" id="KW-0548">Nucleotidyltransferase</keyword>
<dbReference type="InterPro" id="IPR012754">
    <property type="entry name" value="DNA-dir_RpoC_beta_prime_bact"/>
</dbReference>
<comment type="subunit">
    <text evidence="7">The RNAP catalytic core consists of 2 alpha, 1 beta, 1 beta' and 1 omega subunit. When a sigma factor is associated with the core the holoenzyme is formed, which can initiate transcription.</text>
</comment>
<evidence type="ECO:0000259" key="9">
    <source>
        <dbReference type="SMART" id="SM00663"/>
    </source>
</evidence>
<feature type="binding site" evidence="7">
    <location>
        <position position="914"/>
    </location>
    <ligand>
        <name>Zn(2+)</name>
        <dbReference type="ChEBI" id="CHEBI:29105"/>
        <label>2</label>
    </ligand>
</feature>
<keyword evidence="7" id="KW-0460">Magnesium</keyword>
<dbReference type="Gene3D" id="2.40.40.20">
    <property type="match status" value="1"/>
</dbReference>
<dbReference type="Gene3D" id="1.10.40.90">
    <property type="match status" value="1"/>
</dbReference>
<dbReference type="InterPro" id="IPR000722">
    <property type="entry name" value="RNA_pol_asu"/>
</dbReference>
<dbReference type="PANTHER" id="PTHR19376">
    <property type="entry name" value="DNA-DIRECTED RNA POLYMERASE"/>
    <property type="match status" value="1"/>
</dbReference>
<dbReference type="EMBL" id="MHVG01000015">
    <property type="protein sequence ID" value="OHA90843.1"/>
    <property type="molecule type" value="Genomic_DNA"/>
</dbReference>
<dbReference type="Gene3D" id="4.10.860.120">
    <property type="entry name" value="RNA polymerase II, clamp domain"/>
    <property type="match status" value="1"/>
</dbReference>
<keyword evidence="4 7" id="KW-0479">Metal-binding</keyword>
<dbReference type="InterPro" id="IPR006592">
    <property type="entry name" value="RNA_pol_N"/>
</dbReference>
<dbReference type="Gene3D" id="1.10.150.390">
    <property type="match status" value="1"/>
</dbReference>
<comment type="function">
    <text evidence="7 8">DNA-dependent RNA polymerase catalyzes the transcription of DNA into RNA using the four ribonucleoside triphosphates as substrates.</text>
</comment>
<dbReference type="CDD" id="cd01609">
    <property type="entry name" value="RNAP_beta'_N"/>
    <property type="match status" value="1"/>
</dbReference>
<dbReference type="EC" id="2.7.7.6" evidence="7"/>
<keyword evidence="7" id="KW-0862">Zinc</keyword>
<dbReference type="InterPro" id="IPR042102">
    <property type="entry name" value="RNA_pol_Rpb1_3_sf"/>
</dbReference>
<sequence length="1220" mass="135829">MNNESRIKTSHEDSAFESISIRLASPERIKEWSYGEVTKPETINYRTQRSERNGLFDEKIFGPDRDFECYCGKYRGIRYKGIICEKCGVEITRSIVRRERMGHIELATPVSHIWFLKNVPSRISLVMGIPVSDLEKVIYFAGYIVTLVSESEKERVLKDLESEFKSKSKALQDEKSKLALKELALATRRDIESLVPGKVLDEVEYHRSSVKYPTIFDARIGAEAVFNILKGIDLHKLQKHIETEIEKAPATELSRLNKRASTVQWMINSNVRPEWMFMTRIPVIPPAIRPMVPLDGGRYATSDVNDLYRRVINRNNRLKKLKEINAPDVILRNEKRILQEAVDALIDNTIRHASASGNQSQRRLLKSLSDNLKGKRGLFRQNLLGKRVDYSGRSVIVVGPELKLHQCGLPKHMALELFKPFIISELLRRELAYNIPGARRLIEDAIPEVWAILEEVISGKYVLLNRAPTLHRLGIQAFQPVLIEGNAIQLHPLVCTAFNADFDGDQMAVHVPITEEAQLEAKLVMAADKNILKPGNGEPVVSAKLLDIVLGIYWVTRTLTGEKGEGRYYSTPNNAITAYEFGVVDLRAKIQVLPTDTERYKAFDGKMFETTVGRLLFNAVLPRDYPFLNQEMTRKKMSELVDDLISRYGIENIPAIMDKIKEFGFRYATVSGVTWGLSDVKIPEGKAAIIKKGWGLVNEVVNQYREGLLSDQERRVKSVEIWQGIKDEVEKLMPATLGEKDSVHDMIYSEARGGFGNLSQMAGMKGVIASISGESLEFPITSCYKEGLTPLEYFITTHGSRKGLTDTALNTAKAGYLTRRLFDVAQDEIVTEEDCGTKVGTIIHRKTASGIDIPLSKNIKGRFLATDLLDSSGTVLYKRGSLINKLDAEKVDKRGVESVHVRSPLGCVSIHGLCIICYGIDLGNNKPVELGEAVGTVAAQAIGEPGTQLTMRTFHAGGIASVGGDITAGLPRVEEIFEKRKPKVPAVVSHVNGIVTEIKVVGSDRLIVVTPEAGEVKAKKLDNEYLAPISRSSLVRIGQEVKKGDILTDGSADLDELFRYAGKEKTENYIIHEVSKLYELQGAAVSHKHIELIVRQMFSRRKVKNPGDTKFTRGDVVELADLVEINAQAKEKGLKEAEADSVIMGITEVSLSRASFLSAASFQHTPRVLIQAAIRGARDSLSGLKENVIIGRLIPAGTSFKGGFKEKMICEAMLKRSKGV</sequence>
<dbReference type="NCBIfam" id="TIGR02386">
    <property type="entry name" value="rpoC_TIGR"/>
    <property type="match status" value="1"/>
</dbReference>
<evidence type="ECO:0000256" key="5">
    <source>
        <dbReference type="ARBA" id="ARBA00023163"/>
    </source>
</evidence>
<dbReference type="Pfam" id="PF04983">
    <property type="entry name" value="RNA_pol_Rpb1_3"/>
    <property type="match status" value="1"/>
</dbReference>
<feature type="binding site" evidence="7">
    <location>
        <position position="505"/>
    </location>
    <ligand>
        <name>Mg(2+)</name>
        <dbReference type="ChEBI" id="CHEBI:18420"/>
    </ligand>
</feature>
<name>A0A1G2T0P5_9BACT</name>
<evidence type="ECO:0000256" key="3">
    <source>
        <dbReference type="ARBA" id="ARBA00022695"/>
    </source>
</evidence>
<dbReference type="Pfam" id="PF04997">
    <property type="entry name" value="RNA_pol_Rpb1_1"/>
    <property type="match status" value="1"/>
</dbReference>
<organism evidence="10 11">
    <name type="scientific">Candidatus Zambryskibacteria bacterium RIFCSPHIGHO2_01_FULL_44_22b</name>
    <dbReference type="NCBI Taxonomy" id="1802737"/>
    <lineage>
        <taxon>Bacteria</taxon>
        <taxon>Candidatus Zambryskiibacteriota</taxon>
    </lineage>
</organism>
<dbReference type="GO" id="GO:0000287">
    <property type="term" value="F:magnesium ion binding"/>
    <property type="evidence" value="ECO:0007669"/>
    <property type="project" value="UniProtKB-UniRule"/>
</dbReference>
<dbReference type="Pfam" id="PF00623">
    <property type="entry name" value="RNA_pol_Rpb1_2"/>
    <property type="match status" value="1"/>
</dbReference>
<keyword evidence="2 7" id="KW-0808">Transferase</keyword>
<dbReference type="GO" id="GO:0003677">
    <property type="term" value="F:DNA binding"/>
    <property type="evidence" value="ECO:0007669"/>
    <property type="project" value="UniProtKB-UniRule"/>
</dbReference>
<feature type="binding site" evidence="7">
    <location>
        <position position="69"/>
    </location>
    <ligand>
        <name>Zn(2+)</name>
        <dbReference type="ChEBI" id="CHEBI:29105"/>
        <label>1</label>
    </ligand>
</feature>
<comment type="cofactor">
    <cofactor evidence="7">
        <name>Zn(2+)</name>
        <dbReference type="ChEBI" id="CHEBI:29105"/>
    </cofactor>
    <text evidence="7">Binds 2 Zn(2+) ions per subunit.</text>
</comment>
<dbReference type="GO" id="GO:0008270">
    <property type="term" value="F:zinc ion binding"/>
    <property type="evidence" value="ECO:0007669"/>
    <property type="project" value="UniProtKB-UniRule"/>
</dbReference>
<protein>
    <recommendedName>
        <fullName evidence="7">DNA-directed RNA polymerase subunit beta'</fullName>
        <shortName evidence="7">RNAP subunit beta'</shortName>
        <ecNumber evidence="7">2.7.7.6</ecNumber>
    </recommendedName>
    <alternativeName>
        <fullName evidence="7">RNA polymerase subunit beta'</fullName>
    </alternativeName>
    <alternativeName>
        <fullName evidence="7">Transcriptase subunit beta'</fullName>
    </alternativeName>
</protein>
<dbReference type="CDD" id="cd02655">
    <property type="entry name" value="RNAP_beta'_C"/>
    <property type="match status" value="1"/>
</dbReference>
<dbReference type="InterPro" id="IPR038120">
    <property type="entry name" value="Rpb1_funnel_sf"/>
</dbReference>
<feature type="binding site" evidence="7">
    <location>
        <position position="501"/>
    </location>
    <ligand>
        <name>Mg(2+)</name>
        <dbReference type="ChEBI" id="CHEBI:18420"/>
    </ligand>
</feature>
<dbReference type="GO" id="GO:0000428">
    <property type="term" value="C:DNA-directed RNA polymerase complex"/>
    <property type="evidence" value="ECO:0007669"/>
    <property type="project" value="UniProtKB-KW"/>
</dbReference>
<dbReference type="Gene3D" id="1.10.274.100">
    <property type="entry name" value="RNA polymerase Rpb1, domain 3"/>
    <property type="match status" value="2"/>
</dbReference>
<feature type="binding site" evidence="7">
    <location>
        <position position="71"/>
    </location>
    <ligand>
        <name>Zn(2+)</name>
        <dbReference type="ChEBI" id="CHEBI:29105"/>
        <label>1</label>
    </ligand>
</feature>
<reference evidence="10 11" key="1">
    <citation type="journal article" date="2016" name="Nat. Commun.">
        <title>Thousands of microbial genomes shed light on interconnected biogeochemical processes in an aquifer system.</title>
        <authorList>
            <person name="Anantharaman K."/>
            <person name="Brown C.T."/>
            <person name="Hug L.A."/>
            <person name="Sharon I."/>
            <person name="Castelle C.J."/>
            <person name="Probst A.J."/>
            <person name="Thomas B.C."/>
            <person name="Singh A."/>
            <person name="Wilkins M.J."/>
            <person name="Karaoz U."/>
            <person name="Brodie E.L."/>
            <person name="Williams K.H."/>
            <person name="Hubbard S.S."/>
            <person name="Banfield J.F."/>
        </authorList>
    </citation>
    <scope>NUCLEOTIDE SEQUENCE [LARGE SCALE GENOMIC DNA]</scope>
</reference>
<feature type="binding site" evidence="7">
    <location>
        <position position="84"/>
    </location>
    <ligand>
        <name>Zn(2+)</name>
        <dbReference type="ChEBI" id="CHEBI:29105"/>
        <label>1</label>
    </ligand>
</feature>
<feature type="binding site" evidence="7">
    <location>
        <position position="907"/>
    </location>
    <ligand>
        <name>Zn(2+)</name>
        <dbReference type="ChEBI" id="CHEBI:29105"/>
        <label>2</label>
    </ligand>
</feature>
<dbReference type="InterPro" id="IPR007081">
    <property type="entry name" value="RNA_pol_Rpb1_5"/>
</dbReference>
<comment type="similarity">
    <text evidence="7 8">Belongs to the RNA polymerase beta' chain family.</text>
</comment>
<dbReference type="InterPro" id="IPR007066">
    <property type="entry name" value="RNA_pol_Rpb1_3"/>
</dbReference>
<dbReference type="GO" id="GO:0003899">
    <property type="term" value="F:DNA-directed RNA polymerase activity"/>
    <property type="evidence" value="ECO:0007669"/>
    <property type="project" value="UniProtKB-UniRule"/>
</dbReference>
<feature type="binding site" evidence="7">
    <location>
        <position position="87"/>
    </location>
    <ligand>
        <name>Zn(2+)</name>
        <dbReference type="ChEBI" id="CHEBI:29105"/>
        <label>1</label>
    </ligand>
</feature>
<dbReference type="STRING" id="1802737.A2832_00805"/>
<dbReference type="HAMAP" id="MF_01322">
    <property type="entry name" value="RNApol_bact_RpoC"/>
    <property type="match status" value="1"/>
</dbReference>